<keyword evidence="1" id="KW-1133">Transmembrane helix</keyword>
<dbReference type="STRING" id="504486.SAMN05660703_3175"/>
<evidence type="ECO:0000313" key="3">
    <source>
        <dbReference type="Proteomes" id="UP000192360"/>
    </source>
</evidence>
<organism evidence="2 3">
    <name type="scientific">Cellulophaga tyrosinoxydans</name>
    <dbReference type="NCBI Taxonomy" id="504486"/>
    <lineage>
        <taxon>Bacteria</taxon>
        <taxon>Pseudomonadati</taxon>
        <taxon>Bacteroidota</taxon>
        <taxon>Flavobacteriia</taxon>
        <taxon>Flavobacteriales</taxon>
        <taxon>Flavobacteriaceae</taxon>
        <taxon>Cellulophaga</taxon>
    </lineage>
</organism>
<dbReference type="AlphaFoldDB" id="A0A1W2CRU3"/>
<sequence>MIKFFRKIRQNLLAEGKTGKYLKYAIGEIILVVLGILIALQLNNLNDERKTENVRQVFYKQLLQDFENEKAYIKEHSSRIDSNMVKFKAFKEIYNQPNLPINKIISKVRNLDWALYNVQFKSNTIHTLQNTGDIKLMPPIIREQLIRLEKYIEETEKVSKYNNDKSGEGTTAAANKFGSEEFAFKNIQNQPKLLEYVFEEKNLIELLIKLEFSQDLKVVSEKGSLIRFKNILSDMEEIKILINKELKK</sequence>
<dbReference type="RefSeq" id="WP_084063142.1">
    <property type="nucleotide sequence ID" value="NZ_FWXO01000008.1"/>
</dbReference>
<dbReference type="EMBL" id="FWXO01000008">
    <property type="protein sequence ID" value="SMC87931.1"/>
    <property type="molecule type" value="Genomic_DNA"/>
</dbReference>
<dbReference type="InterPro" id="IPR045749">
    <property type="entry name" value="DUF6090"/>
</dbReference>
<evidence type="ECO:0000313" key="2">
    <source>
        <dbReference type="EMBL" id="SMC87931.1"/>
    </source>
</evidence>
<accession>A0A1W2CRU3</accession>
<reference evidence="2 3" key="1">
    <citation type="submission" date="2017-04" db="EMBL/GenBank/DDBJ databases">
        <authorList>
            <person name="Afonso C.L."/>
            <person name="Miller P.J."/>
            <person name="Scott M.A."/>
            <person name="Spackman E."/>
            <person name="Goraichik I."/>
            <person name="Dimitrov K.M."/>
            <person name="Suarez D.L."/>
            <person name="Swayne D.E."/>
        </authorList>
    </citation>
    <scope>NUCLEOTIDE SEQUENCE [LARGE SCALE GENOMIC DNA]</scope>
    <source>
        <strain evidence="2 3">DSM 21164</strain>
    </source>
</reference>
<dbReference type="OrthoDB" id="821805at2"/>
<dbReference type="Proteomes" id="UP000192360">
    <property type="component" value="Unassembled WGS sequence"/>
</dbReference>
<dbReference type="Pfam" id="PF19578">
    <property type="entry name" value="DUF6090"/>
    <property type="match status" value="1"/>
</dbReference>
<gene>
    <name evidence="2" type="ORF">SAMN05660703_3175</name>
</gene>
<keyword evidence="1" id="KW-0812">Transmembrane</keyword>
<keyword evidence="1" id="KW-0472">Membrane</keyword>
<keyword evidence="3" id="KW-1185">Reference proteome</keyword>
<name>A0A1W2CRU3_9FLAO</name>
<protein>
    <submittedName>
        <fullName evidence="2">Uncharacterized protein</fullName>
    </submittedName>
</protein>
<feature type="transmembrane region" description="Helical" evidence="1">
    <location>
        <begin position="21"/>
        <end position="42"/>
    </location>
</feature>
<proteinExistence type="predicted"/>
<evidence type="ECO:0000256" key="1">
    <source>
        <dbReference type="SAM" id="Phobius"/>
    </source>
</evidence>